<dbReference type="Gene3D" id="3.30.530.20">
    <property type="match status" value="1"/>
</dbReference>
<gene>
    <name evidence="1" type="ORF">KY5_6400c</name>
</gene>
<dbReference type="EMBL" id="CP022685">
    <property type="protein sequence ID" value="ATL31418.1"/>
    <property type="molecule type" value="Genomic_DNA"/>
</dbReference>
<dbReference type="KEGG" id="sfk:KY5_6400c"/>
<keyword evidence="2" id="KW-1185">Reference proteome</keyword>
<protein>
    <recommendedName>
        <fullName evidence="3">Immediate-early protein 2</fullName>
    </recommendedName>
</protein>
<evidence type="ECO:0008006" key="3">
    <source>
        <dbReference type="Google" id="ProtNLM"/>
    </source>
</evidence>
<reference evidence="1 2" key="1">
    <citation type="submission" date="2017-08" db="EMBL/GenBank/DDBJ databases">
        <title>Complete Genome Sequence of Streptomyces formicae KY5, the formicamycin producer.</title>
        <authorList>
            <person name="Holmes N.A."/>
            <person name="Devine R."/>
            <person name="Qin Z."/>
            <person name="Seipke R.F."/>
            <person name="Wilkinson B."/>
            <person name="Hutchings M.I."/>
        </authorList>
    </citation>
    <scope>NUCLEOTIDE SEQUENCE [LARGE SCALE GENOMIC DNA]</scope>
    <source>
        <strain evidence="1 2">KY5</strain>
    </source>
</reference>
<organism evidence="1 2">
    <name type="scientific">Streptomyces formicae</name>
    <dbReference type="NCBI Taxonomy" id="1616117"/>
    <lineage>
        <taxon>Bacteria</taxon>
        <taxon>Bacillati</taxon>
        <taxon>Actinomycetota</taxon>
        <taxon>Actinomycetes</taxon>
        <taxon>Kitasatosporales</taxon>
        <taxon>Streptomycetaceae</taxon>
        <taxon>Streptomyces</taxon>
    </lineage>
</organism>
<evidence type="ECO:0000313" key="1">
    <source>
        <dbReference type="EMBL" id="ATL31418.1"/>
    </source>
</evidence>
<sequence>MAHFQFTRDVPLPPAETFSRLTAWERHADAVPLTRVRVRTPGPTRVGTLFTARSGLGPLGFDDVMEIVAWHPPLGTAPGRCRLEKRGTFVTGWAEIEVYPYDTGSRVIWREDLRVRALPALFDGALAAIATRMFTRAVTHLTTG</sequence>
<dbReference type="InterPro" id="IPR019587">
    <property type="entry name" value="Polyketide_cyclase/dehydratase"/>
</dbReference>
<accession>A0A291QIN1</accession>
<dbReference type="AlphaFoldDB" id="A0A291QIN1"/>
<dbReference type="Proteomes" id="UP000221011">
    <property type="component" value="Chromosome"/>
</dbReference>
<dbReference type="RefSeq" id="WP_098245554.1">
    <property type="nucleotide sequence ID" value="NZ_CP022685.1"/>
</dbReference>
<proteinExistence type="predicted"/>
<dbReference type="InterPro" id="IPR023393">
    <property type="entry name" value="START-like_dom_sf"/>
</dbReference>
<evidence type="ECO:0000313" key="2">
    <source>
        <dbReference type="Proteomes" id="UP000221011"/>
    </source>
</evidence>
<name>A0A291QIN1_9ACTN</name>
<dbReference type="Pfam" id="PF10604">
    <property type="entry name" value="Polyketide_cyc2"/>
    <property type="match status" value="1"/>
</dbReference>
<dbReference type="SUPFAM" id="SSF55961">
    <property type="entry name" value="Bet v1-like"/>
    <property type="match status" value="1"/>
</dbReference>